<organism evidence="2 4">
    <name type="scientific">Pan troglodytes</name>
    <name type="common">Chimpanzee</name>
    <dbReference type="NCBI Taxonomy" id="9598"/>
    <lineage>
        <taxon>Eukaryota</taxon>
        <taxon>Metazoa</taxon>
        <taxon>Chordata</taxon>
        <taxon>Craniata</taxon>
        <taxon>Vertebrata</taxon>
        <taxon>Euteleostomi</taxon>
        <taxon>Mammalia</taxon>
        <taxon>Eutheria</taxon>
        <taxon>Euarchontoglires</taxon>
        <taxon>Primates</taxon>
        <taxon>Haplorrhini</taxon>
        <taxon>Catarrhini</taxon>
        <taxon>Hominidae</taxon>
        <taxon>Pan</taxon>
    </lineage>
</organism>
<dbReference type="Proteomes" id="UP000236370">
    <property type="component" value="Unassembled WGS sequence"/>
</dbReference>
<reference evidence="2 4" key="1">
    <citation type="submission" date="2017-12" db="EMBL/GenBank/DDBJ databases">
        <title>High-resolution comparative analysis of great ape genomes.</title>
        <authorList>
            <person name="Pollen A."/>
            <person name="Hastie A."/>
            <person name="Hormozdiari F."/>
            <person name="Dougherty M."/>
            <person name="Liu R."/>
            <person name="Chaisson M."/>
            <person name="Hoppe E."/>
            <person name="Hill C."/>
            <person name="Pang A."/>
            <person name="Hillier L."/>
            <person name="Baker C."/>
            <person name="Armstrong J."/>
            <person name="Shendure J."/>
            <person name="Paten B."/>
            <person name="Wilson R."/>
            <person name="Chao H."/>
            <person name="Schneider V."/>
            <person name="Ventura M."/>
            <person name="Kronenberg Z."/>
            <person name="Murali S."/>
            <person name="Gordon D."/>
            <person name="Cantsilieris S."/>
            <person name="Munson K."/>
            <person name="Nelson B."/>
            <person name="Raja A."/>
            <person name="Underwood J."/>
            <person name="Diekhans M."/>
            <person name="Fiddes I."/>
            <person name="Haussler D."/>
            <person name="Eichler E."/>
        </authorList>
    </citation>
    <scope>NUCLEOTIDE SEQUENCE [LARGE SCALE GENOMIC DNA]</scope>
    <source>
        <strain evidence="2">Yerkes chimp pedigree #C0471</strain>
        <tissue evidence="2">Blood</tissue>
    </source>
</reference>
<gene>
    <name evidence="2" type="ORF">CK820_G0041678</name>
</gene>
<feature type="compositionally biased region" description="Polar residues" evidence="1">
    <location>
        <begin position="1"/>
        <end position="11"/>
    </location>
</feature>
<evidence type="ECO:0000313" key="3">
    <source>
        <dbReference type="EMBL" id="PNI29861.1"/>
    </source>
</evidence>
<name>A0A2J8K499_PANTR</name>
<dbReference type="EMBL" id="NBAG03000395">
    <property type="protein sequence ID" value="PNI29861.1"/>
    <property type="molecule type" value="Genomic_DNA"/>
</dbReference>
<dbReference type="AlphaFoldDB" id="A0A2J8K499"/>
<evidence type="ECO:0000313" key="2">
    <source>
        <dbReference type="EMBL" id="PNI29854.1"/>
    </source>
</evidence>
<accession>A0A2J8K499</accession>
<protein>
    <submittedName>
        <fullName evidence="2 3">NBPF3 isoform 1</fullName>
    </submittedName>
</protein>
<proteinExistence type="predicted"/>
<feature type="region of interest" description="Disordered" evidence="1">
    <location>
        <begin position="1"/>
        <end position="53"/>
    </location>
</feature>
<sequence length="53" mass="5612">MPLTPTVQGFQWTLRGPDVETSPLGAPRAASHGVGRHQELPDPTGSLGRSPNH</sequence>
<dbReference type="EMBL" id="NBAG03000395">
    <property type="protein sequence ID" value="PNI29854.1"/>
    <property type="molecule type" value="Genomic_DNA"/>
</dbReference>
<evidence type="ECO:0000256" key="1">
    <source>
        <dbReference type="SAM" id="MobiDB-lite"/>
    </source>
</evidence>
<comment type="caution">
    <text evidence="2">The sequence shown here is derived from an EMBL/GenBank/DDBJ whole genome shotgun (WGS) entry which is preliminary data.</text>
</comment>
<evidence type="ECO:0000313" key="4">
    <source>
        <dbReference type="Proteomes" id="UP000236370"/>
    </source>
</evidence>